<keyword evidence="2" id="KW-0732">Signal</keyword>
<proteinExistence type="predicted"/>
<dbReference type="EMBL" id="JAQQWN010000006">
    <property type="protein sequence ID" value="KAK8080205.1"/>
    <property type="molecule type" value="Genomic_DNA"/>
</dbReference>
<dbReference type="GeneID" id="92045398"/>
<protein>
    <submittedName>
        <fullName evidence="3">Uncharacterized protein</fullName>
    </submittedName>
</protein>
<sequence>MLAALVLLLASTVIAQLFLRYIYQMEDISNGAVPSPSFAEDSAKGLRGFLAMMYLSYVGIWLVKLNFLLFFRRFGNHVPKYRISWWIVLLFNTGAGAACIALVDIKCTLKPIDEMFASCGDKEFITRISITTKVSAILDAAGDALSTFPSVIPSK</sequence>
<feature type="chain" id="PRO_5046420285" evidence="2">
    <location>
        <begin position="16"/>
        <end position="155"/>
    </location>
</feature>
<evidence type="ECO:0000256" key="1">
    <source>
        <dbReference type="SAM" id="Phobius"/>
    </source>
</evidence>
<keyword evidence="1" id="KW-0472">Membrane</keyword>
<evidence type="ECO:0000313" key="4">
    <source>
        <dbReference type="Proteomes" id="UP001433268"/>
    </source>
</evidence>
<keyword evidence="4" id="KW-1185">Reference proteome</keyword>
<feature type="signal peptide" evidence="2">
    <location>
        <begin position="1"/>
        <end position="15"/>
    </location>
</feature>
<reference evidence="3 4" key="1">
    <citation type="submission" date="2023-01" db="EMBL/GenBank/DDBJ databases">
        <title>Analysis of 21 Apiospora genomes using comparative genomics revels a genus with tremendous synthesis potential of carbohydrate active enzymes and secondary metabolites.</title>
        <authorList>
            <person name="Sorensen T."/>
        </authorList>
    </citation>
    <scope>NUCLEOTIDE SEQUENCE [LARGE SCALE GENOMIC DNA]</scope>
    <source>
        <strain evidence="3 4">CBS 114990</strain>
    </source>
</reference>
<name>A0ABR1W9L6_9PEZI</name>
<evidence type="ECO:0000313" key="3">
    <source>
        <dbReference type="EMBL" id="KAK8080205.1"/>
    </source>
</evidence>
<organism evidence="3 4">
    <name type="scientific">Apiospora hydei</name>
    <dbReference type="NCBI Taxonomy" id="1337664"/>
    <lineage>
        <taxon>Eukaryota</taxon>
        <taxon>Fungi</taxon>
        <taxon>Dikarya</taxon>
        <taxon>Ascomycota</taxon>
        <taxon>Pezizomycotina</taxon>
        <taxon>Sordariomycetes</taxon>
        <taxon>Xylariomycetidae</taxon>
        <taxon>Amphisphaeriales</taxon>
        <taxon>Apiosporaceae</taxon>
        <taxon>Apiospora</taxon>
    </lineage>
</organism>
<accession>A0ABR1W9L6</accession>
<evidence type="ECO:0000256" key="2">
    <source>
        <dbReference type="SAM" id="SignalP"/>
    </source>
</evidence>
<keyword evidence="1" id="KW-1133">Transmembrane helix</keyword>
<keyword evidence="1" id="KW-0812">Transmembrane</keyword>
<comment type="caution">
    <text evidence="3">The sequence shown here is derived from an EMBL/GenBank/DDBJ whole genome shotgun (WGS) entry which is preliminary data.</text>
</comment>
<dbReference type="RefSeq" id="XP_066667680.1">
    <property type="nucleotide sequence ID" value="XM_066812338.1"/>
</dbReference>
<gene>
    <name evidence="3" type="ORF">PG997_008023</name>
</gene>
<feature type="transmembrane region" description="Helical" evidence="1">
    <location>
        <begin position="83"/>
        <end position="103"/>
    </location>
</feature>
<dbReference type="Proteomes" id="UP001433268">
    <property type="component" value="Unassembled WGS sequence"/>
</dbReference>
<feature type="transmembrane region" description="Helical" evidence="1">
    <location>
        <begin position="49"/>
        <end position="71"/>
    </location>
</feature>